<dbReference type="Proteomes" id="UP001057375">
    <property type="component" value="Unassembled WGS sequence"/>
</dbReference>
<evidence type="ECO:0000313" key="1">
    <source>
        <dbReference type="EMBL" id="GKT24671.1"/>
    </source>
</evidence>
<name>A0ABQ5K1F1_9EUKA</name>
<sequence length="172" mass="20036">MWDSYRYNPYIVRIRFSDVKAICTGGSSHRDAIEALKAEKPIDFFFKRLNIPLEAPSYVYAVNMCVSGNSCCPRFILMHVYLLNGKLVEKEFSLTHPRSIAGEWQSFCVDCHDVIRIDVIPQSDYGYGMIKIYGMLIKSRDSSREEDKLVEKNRKLRTTQLQIQRTIQDKKK</sequence>
<comment type="caution">
    <text evidence="1">The sequence shown here is derived from an EMBL/GenBank/DDBJ whole genome shotgun (WGS) entry which is preliminary data.</text>
</comment>
<gene>
    <name evidence="1" type="ORF">ADUPG1_012808</name>
</gene>
<accession>A0ABQ5K1F1</accession>
<dbReference type="EMBL" id="BQXS01012537">
    <property type="protein sequence ID" value="GKT24671.1"/>
    <property type="molecule type" value="Genomic_DNA"/>
</dbReference>
<reference evidence="1" key="1">
    <citation type="submission" date="2022-03" db="EMBL/GenBank/DDBJ databases">
        <title>Draft genome sequence of Aduncisulcus paluster, a free-living microaerophilic Fornicata.</title>
        <authorList>
            <person name="Yuyama I."/>
            <person name="Kume K."/>
            <person name="Tamura T."/>
            <person name="Inagaki Y."/>
            <person name="Hashimoto T."/>
        </authorList>
    </citation>
    <scope>NUCLEOTIDE SEQUENCE</scope>
    <source>
        <strain evidence="1">NY0171</strain>
    </source>
</reference>
<organism evidence="1 2">
    <name type="scientific">Aduncisulcus paluster</name>
    <dbReference type="NCBI Taxonomy" id="2918883"/>
    <lineage>
        <taxon>Eukaryota</taxon>
        <taxon>Metamonada</taxon>
        <taxon>Carpediemonas-like organisms</taxon>
        <taxon>Aduncisulcus</taxon>
    </lineage>
</organism>
<keyword evidence="2" id="KW-1185">Reference proteome</keyword>
<proteinExistence type="predicted"/>
<evidence type="ECO:0000313" key="2">
    <source>
        <dbReference type="Proteomes" id="UP001057375"/>
    </source>
</evidence>
<protein>
    <submittedName>
        <fullName evidence="1">Uncharacterized protein</fullName>
    </submittedName>
</protein>